<evidence type="ECO:0000256" key="2">
    <source>
        <dbReference type="ARBA" id="ARBA00022448"/>
    </source>
</evidence>
<accession>A0A4S2MR74</accession>
<feature type="transmembrane region" description="Helical" evidence="7">
    <location>
        <begin position="387"/>
        <end position="407"/>
    </location>
</feature>
<name>A0A4S2MR74_9PEZI</name>
<dbReference type="OrthoDB" id="2985014at2759"/>
<feature type="transmembrane region" description="Helical" evidence="7">
    <location>
        <begin position="358"/>
        <end position="375"/>
    </location>
</feature>
<feature type="transmembrane region" description="Helical" evidence="7">
    <location>
        <begin position="121"/>
        <end position="141"/>
    </location>
</feature>
<evidence type="ECO:0000313" key="9">
    <source>
        <dbReference type="EMBL" id="TGZ77187.1"/>
    </source>
</evidence>
<dbReference type="Pfam" id="PF07690">
    <property type="entry name" value="MFS_1"/>
    <property type="match status" value="2"/>
</dbReference>
<dbReference type="GO" id="GO:0022857">
    <property type="term" value="F:transmembrane transporter activity"/>
    <property type="evidence" value="ECO:0007669"/>
    <property type="project" value="InterPro"/>
</dbReference>
<dbReference type="GO" id="GO:0016020">
    <property type="term" value="C:membrane"/>
    <property type="evidence" value="ECO:0007669"/>
    <property type="project" value="UniProtKB-SubCell"/>
</dbReference>
<dbReference type="STRING" id="341454.A0A4S2MR74"/>
<evidence type="ECO:0000256" key="3">
    <source>
        <dbReference type="ARBA" id="ARBA00022692"/>
    </source>
</evidence>
<sequence length="548" mass="59206">MAPSRASASSATTSRILTRTDRYLLPFLALLFLLNSLDRSNIGNAESAGFTKHAGLEPRDINDAVSAFFVAFVALQPVGAALGKRVGAARWVGGVMMVWGLLTTLMAGVKTREGLLTLRAAIGALEAGFYPTTVFYLSLFYTRYEFAQRLGMFYGQYAVAGAFGGLVSYIVFSIFPSEDTADSKDGWKGYQVLFVLEGVLTMLVAGLAFFWLPAGPGSSWWLSPEEAQLAEKRVLSDRAVSTTGLEGDEESDSDHNDSSTTSDIESTSATAHNRHQLRRPSISSAPLLSQDAILHHQPPQLGSEASLTRRDIYEALTSPLPYIILPLNILSALPATAFSIFLPILLTALGVSPLSANLLSIPPFIFGALSLFHFTTLSDRSQKRIRYILIALGINLTGLVLLIALPAKGCFLAKYIALCILLAGSFIASPLTVAWLSNNIPVPGKRAVVLGINGWGNLAGVVSGWLFMPEYAEEGYKTPFAVTAGAVLLAAVGFAGFRRWLGCVNERRRRGEDGEEGMGRSWLGRWVKGGEVWRGRRGDEGAGFRYGY</sequence>
<organism evidence="9 10">
    <name type="scientific">Ascodesmis nigricans</name>
    <dbReference type="NCBI Taxonomy" id="341454"/>
    <lineage>
        <taxon>Eukaryota</taxon>
        <taxon>Fungi</taxon>
        <taxon>Dikarya</taxon>
        <taxon>Ascomycota</taxon>
        <taxon>Pezizomycotina</taxon>
        <taxon>Pezizomycetes</taxon>
        <taxon>Pezizales</taxon>
        <taxon>Ascodesmidaceae</taxon>
        <taxon>Ascodesmis</taxon>
    </lineage>
</organism>
<evidence type="ECO:0000256" key="6">
    <source>
        <dbReference type="SAM" id="MobiDB-lite"/>
    </source>
</evidence>
<dbReference type="AlphaFoldDB" id="A0A4S2MR74"/>
<feature type="transmembrane region" description="Helical" evidence="7">
    <location>
        <begin position="448"/>
        <end position="468"/>
    </location>
</feature>
<comment type="subcellular location">
    <subcellularLocation>
        <location evidence="1">Membrane</location>
        <topology evidence="1">Multi-pass membrane protein</topology>
    </subcellularLocation>
</comment>
<feature type="compositionally biased region" description="Low complexity" evidence="6">
    <location>
        <begin position="258"/>
        <end position="271"/>
    </location>
</feature>
<evidence type="ECO:0000259" key="8">
    <source>
        <dbReference type="PROSITE" id="PS50850"/>
    </source>
</evidence>
<dbReference type="InterPro" id="IPR036259">
    <property type="entry name" value="MFS_trans_sf"/>
</dbReference>
<evidence type="ECO:0000256" key="1">
    <source>
        <dbReference type="ARBA" id="ARBA00004141"/>
    </source>
</evidence>
<keyword evidence="5 7" id="KW-0472">Membrane</keyword>
<feature type="transmembrane region" description="Helical" evidence="7">
    <location>
        <begin position="153"/>
        <end position="172"/>
    </location>
</feature>
<feature type="region of interest" description="Disordered" evidence="6">
    <location>
        <begin position="240"/>
        <end position="277"/>
    </location>
</feature>
<dbReference type="InterPro" id="IPR020846">
    <property type="entry name" value="MFS_dom"/>
</dbReference>
<evidence type="ECO:0000313" key="10">
    <source>
        <dbReference type="Proteomes" id="UP000298138"/>
    </source>
</evidence>
<keyword evidence="10" id="KW-1185">Reference proteome</keyword>
<evidence type="ECO:0000256" key="7">
    <source>
        <dbReference type="SAM" id="Phobius"/>
    </source>
</evidence>
<dbReference type="InParanoid" id="A0A4S2MR74"/>
<feature type="transmembrane region" description="Helical" evidence="7">
    <location>
        <begin position="192"/>
        <end position="212"/>
    </location>
</feature>
<dbReference type="PROSITE" id="PS50850">
    <property type="entry name" value="MFS"/>
    <property type="match status" value="1"/>
</dbReference>
<keyword evidence="3 7" id="KW-0812">Transmembrane</keyword>
<keyword evidence="4 7" id="KW-1133">Transmembrane helix</keyword>
<evidence type="ECO:0000256" key="5">
    <source>
        <dbReference type="ARBA" id="ARBA00023136"/>
    </source>
</evidence>
<evidence type="ECO:0000256" key="4">
    <source>
        <dbReference type="ARBA" id="ARBA00022989"/>
    </source>
</evidence>
<feature type="transmembrane region" description="Helical" evidence="7">
    <location>
        <begin position="480"/>
        <end position="501"/>
    </location>
</feature>
<keyword evidence="2" id="KW-0813">Transport</keyword>
<feature type="transmembrane region" description="Helical" evidence="7">
    <location>
        <begin position="413"/>
        <end position="436"/>
    </location>
</feature>
<dbReference type="EMBL" id="ML220157">
    <property type="protein sequence ID" value="TGZ77187.1"/>
    <property type="molecule type" value="Genomic_DNA"/>
</dbReference>
<dbReference type="Gene3D" id="1.20.1250.20">
    <property type="entry name" value="MFS general substrate transporter like domains"/>
    <property type="match status" value="2"/>
</dbReference>
<dbReference type="PANTHER" id="PTHR43791:SF21">
    <property type="entry name" value="MAJOR FACILITATOR SUPERFAMILY (MFS) PROFILE DOMAIN-CONTAINING PROTEIN"/>
    <property type="match status" value="1"/>
</dbReference>
<feature type="transmembrane region" description="Helical" evidence="7">
    <location>
        <begin position="89"/>
        <end position="109"/>
    </location>
</feature>
<dbReference type="InterPro" id="IPR011701">
    <property type="entry name" value="MFS"/>
</dbReference>
<feature type="transmembrane region" description="Helical" evidence="7">
    <location>
        <begin position="320"/>
        <end position="346"/>
    </location>
</feature>
<gene>
    <name evidence="9" type="ORF">EX30DRAFT_366858</name>
</gene>
<dbReference type="PANTHER" id="PTHR43791">
    <property type="entry name" value="PERMEASE-RELATED"/>
    <property type="match status" value="1"/>
</dbReference>
<proteinExistence type="predicted"/>
<dbReference type="Proteomes" id="UP000298138">
    <property type="component" value="Unassembled WGS sequence"/>
</dbReference>
<dbReference type="SUPFAM" id="SSF103473">
    <property type="entry name" value="MFS general substrate transporter"/>
    <property type="match status" value="1"/>
</dbReference>
<protein>
    <submittedName>
        <fullName evidence="9">MFS general substrate transporter</fullName>
    </submittedName>
</protein>
<feature type="domain" description="Major facilitator superfamily (MFS) profile" evidence="8">
    <location>
        <begin position="24"/>
        <end position="502"/>
    </location>
</feature>
<reference evidence="9 10" key="1">
    <citation type="submission" date="2019-04" db="EMBL/GenBank/DDBJ databases">
        <title>Comparative genomics and transcriptomics to analyze fruiting body development in filamentous ascomycetes.</title>
        <authorList>
            <consortium name="DOE Joint Genome Institute"/>
            <person name="Lutkenhaus R."/>
            <person name="Traeger S."/>
            <person name="Breuer J."/>
            <person name="Kuo A."/>
            <person name="Lipzen A."/>
            <person name="Pangilinan J."/>
            <person name="Dilworth D."/>
            <person name="Sandor L."/>
            <person name="Poggeler S."/>
            <person name="Barry K."/>
            <person name="Grigoriev I.V."/>
            <person name="Nowrousian M."/>
        </authorList>
    </citation>
    <scope>NUCLEOTIDE SEQUENCE [LARGE SCALE GENOMIC DNA]</scope>
    <source>
        <strain evidence="9 10">CBS 389.68</strain>
    </source>
</reference>